<feature type="region of interest" description="Disordered" evidence="1">
    <location>
        <begin position="960"/>
        <end position="1054"/>
    </location>
</feature>
<keyword evidence="2" id="KW-1133">Transmembrane helix</keyword>
<dbReference type="PANTHER" id="PTHR35394">
    <property type="entry name" value="DUF3176 DOMAIN-CONTAINING PROTEIN"/>
    <property type="match status" value="1"/>
</dbReference>
<proteinExistence type="predicted"/>
<evidence type="ECO:0000256" key="2">
    <source>
        <dbReference type="SAM" id="Phobius"/>
    </source>
</evidence>
<dbReference type="InterPro" id="IPR021514">
    <property type="entry name" value="DUF3176"/>
</dbReference>
<feature type="compositionally biased region" description="Low complexity" evidence="1">
    <location>
        <begin position="930"/>
        <end position="944"/>
    </location>
</feature>
<evidence type="ECO:0000313" key="4">
    <source>
        <dbReference type="Proteomes" id="UP000240883"/>
    </source>
</evidence>
<gene>
    <name evidence="3" type="ORF">BS50DRAFT_575935</name>
</gene>
<evidence type="ECO:0008006" key="5">
    <source>
        <dbReference type="Google" id="ProtNLM"/>
    </source>
</evidence>
<evidence type="ECO:0000256" key="1">
    <source>
        <dbReference type="SAM" id="MobiDB-lite"/>
    </source>
</evidence>
<feature type="compositionally biased region" description="Pro residues" evidence="1">
    <location>
        <begin position="1021"/>
        <end position="1031"/>
    </location>
</feature>
<protein>
    <recommendedName>
        <fullName evidence="5">DUF3176 domain containing protein</fullName>
    </recommendedName>
</protein>
<sequence>MSRLHPSPLPSPNPQIPIYLDTGDKRVQAEPDDIPDYTCPTCEISSRDQPIHCISHSAHASPSPPSYRSVISPNPSPGRLAVPSLNIITSQHDARPQPPRPALQFDPEGRPHLRFRRNAFSPLSPSVASRNNIDWSRKSHIGLGIPDAQFNPDASPITPGTVEKQGEERTKDPQDASNFAQRIEQKLWKYSASGNVVKRWLIEIISWSLSALCMAGIIGMLFYYKNERIPKWPLGLTLNAYISVLSKIASAALLLPVSEALGQLKWSWFQGDNSKKMWDFEIFDNASRGPWGSLLLLVRTKGRSLAALGAAVTLFALALDPFFQQVVEYPERWRLQKGTGSMPTAVGYKPYKSGKEYQYGGENLELDQKMLGVVQNYFYDAGTPPVTFGKGVRAEVPLGCPSSNCTWPAYETFGMCNECVDVADRLEFRCVNTTMDWVQVPELDEEMTRIFPNGTACGWWLNAEEPIFMTGYNTDVDTPHAGEVLMMRAQPIYDVMSRMQIPGYEARLNNSRNPLAHVFITSGGSMEEVLRNSTPIAHECILSWCSKTMYSTYSEGGYTEEIRHTNINTTVGPSVWQTRDLLNEQNEVQGVEYLYLEDVYVEGESGRMYHVDNYTHTLTLSIFDDIYPSSYTIINSTDNADARLRYKQYAYAPLLRSMVYNPYMYDNITEHLENMANAVTNLMRSAPILTEEIQGSAFEQESFVDVRWPWLALPLSLLALTFLFLISTVIRSSIEQDTVGVWKTSAIATLLYGLPDEMQKKITSSKQVGTPRAKAKEIKLKWLPKSGWRFSGNVLSPSTVKARQTMSSTTSGNSGASLSPPSQHLSTTTLIATPSLKSPISTPSFGTISQAPSVKSYSPSVKSLSPSVHSFSSSPTLECPSRSSSLKSPPTPPLKTTTISPPVSPFEPSFPTPPLESCSPSPPFAFHNHPSPLASNPSLPLESPRNTQTYYEANPHAYYQAHPPAQPQVSSEENPQRNHQASPPPTNAQRSYQASPPPISAQRNCRASPIPLNAQSIHQAGPPPGSPPPIIPFVRSHARRPSKPRYPTPPPGWI</sequence>
<dbReference type="PANTHER" id="PTHR35394:SF5">
    <property type="entry name" value="DUF3176 DOMAIN-CONTAINING PROTEIN"/>
    <property type="match status" value="1"/>
</dbReference>
<dbReference type="STRING" id="1448308.A0A2T2NGV7"/>
<accession>A0A2T2NGV7</accession>
<keyword evidence="2" id="KW-0472">Membrane</keyword>
<feature type="transmembrane region" description="Helical" evidence="2">
    <location>
        <begin position="200"/>
        <end position="224"/>
    </location>
</feature>
<dbReference type="Proteomes" id="UP000240883">
    <property type="component" value="Unassembled WGS sequence"/>
</dbReference>
<feature type="compositionally biased region" description="Basic and acidic residues" evidence="1">
    <location>
        <begin position="164"/>
        <end position="174"/>
    </location>
</feature>
<reference evidence="3 4" key="1">
    <citation type="journal article" date="2018" name="Front. Microbiol.">
        <title>Genome-Wide Analysis of Corynespora cassiicola Leaf Fall Disease Putative Effectors.</title>
        <authorList>
            <person name="Lopez D."/>
            <person name="Ribeiro S."/>
            <person name="Label P."/>
            <person name="Fumanal B."/>
            <person name="Venisse J.S."/>
            <person name="Kohler A."/>
            <person name="de Oliveira R.R."/>
            <person name="Labutti K."/>
            <person name="Lipzen A."/>
            <person name="Lail K."/>
            <person name="Bauer D."/>
            <person name="Ohm R.A."/>
            <person name="Barry K.W."/>
            <person name="Spatafora J."/>
            <person name="Grigoriev I.V."/>
            <person name="Martin F.M."/>
            <person name="Pujade-Renaud V."/>
        </authorList>
    </citation>
    <scope>NUCLEOTIDE SEQUENCE [LARGE SCALE GENOMIC DNA]</scope>
    <source>
        <strain evidence="3 4">Philippines</strain>
    </source>
</reference>
<name>A0A2T2NGV7_CORCC</name>
<evidence type="ECO:0000313" key="3">
    <source>
        <dbReference type="EMBL" id="PSN64496.1"/>
    </source>
</evidence>
<dbReference type="AlphaFoldDB" id="A0A2T2NGV7"/>
<organism evidence="3 4">
    <name type="scientific">Corynespora cassiicola Philippines</name>
    <dbReference type="NCBI Taxonomy" id="1448308"/>
    <lineage>
        <taxon>Eukaryota</taxon>
        <taxon>Fungi</taxon>
        <taxon>Dikarya</taxon>
        <taxon>Ascomycota</taxon>
        <taxon>Pezizomycotina</taxon>
        <taxon>Dothideomycetes</taxon>
        <taxon>Pleosporomycetidae</taxon>
        <taxon>Pleosporales</taxon>
        <taxon>Corynesporascaceae</taxon>
        <taxon>Corynespora</taxon>
    </lineage>
</organism>
<feature type="transmembrane region" description="Helical" evidence="2">
    <location>
        <begin position="236"/>
        <end position="257"/>
    </location>
</feature>
<feature type="compositionally biased region" description="Pro residues" evidence="1">
    <location>
        <begin position="1044"/>
        <end position="1054"/>
    </location>
</feature>
<feature type="region of interest" description="Disordered" evidence="1">
    <location>
        <begin position="148"/>
        <end position="177"/>
    </location>
</feature>
<feature type="compositionally biased region" description="Pro residues" evidence="1">
    <location>
        <begin position="902"/>
        <end position="914"/>
    </location>
</feature>
<dbReference type="EMBL" id="KZ678138">
    <property type="protein sequence ID" value="PSN64496.1"/>
    <property type="molecule type" value="Genomic_DNA"/>
</dbReference>
<feature type="region of interest" description="Disordered" evidence="1">
    <location>
        <begin position="865"/>
        <end position="946"/>
    </location>
</feature>
<feature type="compositionally biased region" description="Low complexity" evidence="1">
    <location>
        <begin position="865"/>
        <end position="901"/>
    </location>
</feature>
<feature type="region of interest" description="Disordered" evidence="1">
    <location>
        <begin position="799"/>
        <end position="825"/>
    </location>
</feature>
<dbReference type="Pfam" id="PF11374">
    <property type="entry name" value="DUF3176"/>
    <property type="match status" value="1"/>
</dbReference>
<keyword evidence="4" id="KW-1185">Reference proteome</keyword>
<keyword evidence="2" id="KW-0812">Transmembrane</keyword>
<feature type="compositionally biased region" description="Polar residues" evidence="1">
    <location>
        <begin position="967"/>
        <end position="994"/>
    </location>
</feature>
<dbReference type="OrthoDB" id="5242705at2759"/>